<organism evidence="5 6">
    <name type="scientific">Acropora cervicornis</name>
    <name type="common">Staghorn coral</name>
    <dbReference type="NCBI Taxonomy" id="6130"/>
    <lineage>
        <taxon>Eukaryota</taxon>
        <taxon>Metazoa</taxon>
        <taxon>Cnidaria</taxon>
        <taxon>Anthozoa</taxon>
        <taxon>Hexacorallia</taxon>
        <taxon>Scleractinia</taxon>
        <taxon>Astrocoeniina</taxon>
        <taxon>Acroporidae</taxon>
        <taxon>Acropora</taxon>
    </lineage>
</organism>
<comment type="caution">
    <text evidence="5">The sequence shown here is derived from an EMBL/GenBank/DDBJ whole genome shotgun (WGS) entry which is preliminary data.</text>
</comment>
<dbReference type="Pfam" id="PF00069">
    <property type="entry name" value="Pkinase"/>
    <property type="match status" value="1"/>
</dbReference>
<dbReference type="SUPFAM" id="SSF56112">
    <property type="entry name" value="Protein kinase-like (PK-like)"/>
    <property type="match status" value="1"/>
</dbReference>
<evidence type="ECO:0000313" key="5">
    <source>
        <dbReference type="EMBL" id="KAK2562176.1"/>
    </source>
</evidence>
<keyword evidence="5" id="KW-0418">Kinase</keyword>
<evidence type="ECO:0000256" key="3">
    <source>
        <dbReference type="SAM" id="MobiDB-lite"/>
    </source>
</evidence>
<sequence>MSEVSENESKSKFAGRQNENSANLNCKMKKSRKRKRASKPVRRVKKMRLEKKLFLSVRESTNSQSVLESEILPELRHGSKETCNNKIEIICLDSTSEQNNNKYIETIILDSTSEQKCDKKIEVINLDSTSEQNNNAENIEIIILDSTSEQKCDEKIEITSLGSASEQKNNENTEIINLDSSTPSYMPPEYCRFKQYDGCQGTVWQMGILLVDMLSPEFRAFEETRDIISKPPYVPKRLSPEAKNLIHSLLNVNPVNRPTLKEILNHPWIAQPAN</sequence>
<dbReference type="GO" id="GO:0005737">
    <property type="term" value="C:cytoplasm"/>
    <property type="evidence" value="ECO:0007669"/>
    <property type="project" value="TreeGrafter"/>
</dbReference>
<evidence type="ECO:0000259" key="4">
    <source>
        <dbReference type="PROSITE" id="PS50011"/>
    </source>
</evidence>
<keyword evidence="2" id="KW-0067">ATP-binding</keyword>
<dbReference type="GO" id="GO:0005524">
    <property type="term" value="F:ATP binding"/>
    <property type="evidence" value="ECO:0007669"/>
    <property type="project" value="UniProtKB-KW"/>
</dbReference>
<dbReference type="GO" id="GO:0004674">
    <property type="term" value="F:protein serine/threonine kinase activity"/>
    <property type="evidence" value="ECO:0007669"/>
    <property type="project" value="TreeGrafter"/>
</dbReference>
<keyword evidence="5" id="KW-0808">Transferase</keyword>
<evidence type="ECO:0000256" key="2">
    <source>
        <dbReference type="ARBA" id="ARBA00022840"/>
    </source>
</evidence>
<evidence type="ECO:0000313" key="6">
    <source>
        <dbReference type="Proteomes" id="UP001249851"/>
    </source>
</evidence>
<evidence type="ECO:0000256" key="1">
    <source>
        <dbReference type="ARBA" id="ARBA00022741"/>
    </source>
</evidence>
<dbReference type="PANTHER" id="PTHR24346:SF30">
    <property type="entry name" value="MATERNAL EMBRYONIC LEUCINE ZIPPER KINASE"/>
    <property type="match status" value="1"/>
</dbReference>
<dbReference type="AlphaFoldDB" id="A0AAD9QJR1"/>
<gene>
    <name evidence="5" type="ORF">P5673_014949</name>
</gene>
<accession>A0AAD9QJR1</accession>
<dbReference type="InterPro" id="IPR011009">
    <property type="entry name" value="Kinase-like_dom_sf"/>
</dbReference>
<name>A0AAD9QJR1_ACRCE</name>
<dbReference type="PROSITE" id="PS50011">
    <property type="entry name" value="PROTEIN_KINASE_DOM"/>
    <property type="match status" value="1"/>
</dbReference>
<dbReference type="Proteomes" id="UP001249851">
    <property type="component" value="Unassembled WGS sequence"/>
</dbReference>
<dbReference type="EMBL" id="JARQWQ010000030">
    <property type="protein sequence ID" value="KAK2562176.1"/>
    <property type="molecule type" value="Genomic_DNA"/>
</dbReference>
<dbReference type="GO" id="GO:0035556">
    <property type="term" value="P:intracellular signal transduction"/>
    <property type="evidence" value="ECO:0007669"/>
    <property type="project" value="TreeGrafter"/>
</dbReference>
<protein>
    <submittedName>
        <fullName evidence="5">Serine/threonine-protein kinase pim-2</fullName>
    </submittedName>
</protein>
<reference evidence="5" key="2">
    <citation type="journal article" date="2023" name="Science">
        <title>Genomic signatures of disease resistance in endangered staghorn corals.</title>
        <authorList>
            <person name="Vollmer S.V."/>
            <person name="Selwyn J.D."/>
            <person name="Despard B.A."/>
            <person name="Roesel C.L."/>
        </authorList>
    </citation>
    <scope>NUCLEOTIDE SEQUENCE</scope>
    <source>
        <strain evidence="5">K2</strain>
    </source>
</reference>
<dbReference type="PANTHER" id="PTHR24346">
    <property type="entry name" value="MAP/MICROTUBULE AFFINITY-REGULATING KINASE"/>
    <property type="match status" value="1"/>
</dbReference>
<dbReference type="Gene3D" id="1.10.510.10">
    <property type="entry name" value="Transferase(Phosphotransferase) domain 1"/>
    <property type="match status" value="1"/>
</dbReference>
<dbReference type="InterPro" id="IPR000719">
    <property type="entry name" value="Prot_kinase_dom"/>
</dbReference>
<feature type="region of interest" description="Disordered" evidence="3">
    <location>
        <begin position="1"/>
        <end position="43"/>
    </location>
</feature>
<feature type="domain" description="Protein kinase" evidence="4">
    <location>
        <begin position="1"/>
        <end position="269"/>
    </location>
</feature>
<reference evidence="5" key="1">
    <citation type="journal article" date="2023" name="G3 (Bethesda)">
        <title>Whole genome assembly and annotation of the endangered Caribbean coral Acropora cervicornis.</title>
        <authorList>
            <person name="Selwyn J.D."/>
            <person name="Vollmer S.V."/>
        </authorList>
    </citation>
    <scope>NUCLEOTIDE SEQUENCE</scope>
    <source>
        <strain evidence="5">K2</strain>
    </source>
</reference>
<proteinExistence type="predicted"/>
<feature type="compositionally biased region" description="Basic residues" evidence="3">
    <location>
        <begin position="27"/>
        <end position="43"/>
    </location>
</feature>
<keyword evidence="1" id="KW-0547">Nucleotide-binding</keyword>
<dbReference type="SMART" id="SM00220">
    <property type="entry name" value="S_TKc"/>
    <property type="match status" value="1"/>
</dbReference>
<keyword evidence="6" id="KW-1185">Reference proteome</keyword>